<dbReference type="NCBIfam" id="NF037997">
    <property type="entry name" value="Na_Pi_symport"/>
    <property type="match status" value="1"/>
</dbReference>
<dbReference type="Proteomes" id="UP000198418">
    <property type="component" value="Unassembled WGS sequence"/>
</dbReference>
<dbReference type="EMBL" id="FYDG01000013">
    <property type="protein sequence ID" value="SNB80597.1"/>
    <property type="molecule type" value="Genomic_DNA"/>
</dbReference>
<gene>
    <name evidence="7" type="ORF">SAMN06265338_11353</name>
</gene>
<comment type="subcellular location">
    <subcellularLocation>
        <location evidence="1">Cell membrane</location>
        <topology evidence="1">Multi-pass membrane protein</topology>
    </subcellularLocation>
</comment>
<dbReference type="NCBIfam" id="TIGR00704">
    <property type="entry name" value="NaPi_cotrn_rel"/>
    <property type="match status" value="1"/>
</dbReference>
<keyword evidence="2" id="KW-1003">Cell membrane</keyword>
<feature type="transmembrane region" description="Helical" evidence="6">
    <location>
        <begin position="246"/>
        <end position="264"/>
    </location>
</feature>
<evidence type="ECO:0000256" key="5">
    <source>
        <dbReference type="ARBA" id="ARBA00023136"/>
    </source>
</evidence>
<dbReference type="SUPFAM" id="SSF109755">
    <property type="entry name" value="PhoU-like"/>
    <property type="match status" value="1"/>
</dbReference>
<dbReference type="PANTHER" id="PTHR10010">
    <property type="entry name" value="SOLUTE CARRIER FAMILY 34 SODIUM PHOSPHATE , MEMBER 2-RELATED"/>
    <property type="match status" value="1"/>
</dbReference>
<protein>
    <submittedName>
        <fullName evidence="7">Phosphate:Na+ symporter</fullName>
    </submittedName>
</protein>
<keyword evidence="4 6" id="KW-1133">Transmembrane helix</keyword>
<dbReference type="OrthoDB" id="5778511at2"/>
<evidence type="ECO:0000313" key="7">
    <source>
        <dbReference type="EMBL" id="SNB80597.1"/>
    </source>
</evidence>
<organism evidence="7 8">
    <name type="scientific">Rhodoblastus acidophilus</name>
    <name type="common">Rhodopseudomonas acidophila</name>
    <dbReference type="NCBI Taxonomy" id="1074"/>
    <lineage>
        <taxon>Bacteria</taxon>
        <taxon>Pseudomonadati</taxon>
        <taxon>Pseudomonadota</taxon>
        <taxon>Alphaproteobacteria</taxon>
        <taxon>Hyphomicrobiales</taxon>
        <taxon>Rhodoblastaceae</taxon>
        <taxon>Rhodoblastus</taxon>
    </lineage>
</organism>
<feature type="transmembrane region" description="Helical" evidence="6">
    <location>
        <begin position="175"/>
        <end position="199"/>
    </location>
</feature>
<dbReference type="AlphaFoldDB" id="A0A212S5Y9"/>
<dbReference type="GO" id="GO:0005436">
    <property type="term" value="F:sodium:phosphate symporter activity"/>
    <property type="evidence" value="ECO:0007669"/>
    <property type="project" value="InterPro"/>
</dbReference>
<keyword evidence="8" id="KW-1185">Reference proteome</keyword>
<dbReference type="RefSeq" id="WP_088522007.1">
    <property type="nucleotide sequence ID" value="NZ_FYDG01000013.1"/>
</dbReference>
<sequence length="549" mass="58095">MTFPLTLLNLAGAVALLLWGSHMVQTGVQRAFGPRLRDLLGGALRSRSRAFLAGLGVTTLLQSSTATGLMTSGLCAAGAVELERALAVMLGANVGATVVAQAFSFHSAALSPTLILIGVILFRRPDGGKNRDLGRALIGLGLMFLALGQLLDIMTHYEDSPNLRILFGAVATEPVVDVLLGAALTWAAHSSVAVVLFTLSLAARNVVPPDAALALVIGANIGSALNPLLETPGDDPAARRLPLGNLFTRLIGGGVALAMLWPLGRWMVTLQPDVGRVAIDFHTLFNLAVAAVFFPLLSPYAALLRRLLPNRPDPADPARPVYLDAAAREAPALGLSAAARESLRLADLLTEMIAQGQAGLRASDRRAVVETRRSASTLARLAAAIRGFLAELDSEDVTPADDQRIGAILTFVAQVEQAGGVLARNVLAPAAKYLKKTVALPEPPRDEILAMLDRTSANLRTACALLMTEDARAAHLLLDEKTLFREREEQAAQAHFEALACRGEAQASALRLDLVRGLKLVNSHIVAAAYPILDRRGELLPTRRVSPTA</sequence>
<feature type="transmembrane region" description="Helical" evidence="6">
    <location>
        <begin position="134"/>
        <end position="155"/>
    </location>
</feature>
<dbReference type="Pfam" id="PF02690">
    <property type="entry name" value="Na_Pi_cotrans"/>
    <property type="match status" value="2"/>
</dbReference>
<dbReference type="InterPro" id="IPR038078">
    <property type="entry name" value="PhoU-like_sf"/>
</dbReference>
<dbReference type="InterPro" id="IPR004633">
    <property type="entry name" value="NaPi_cotrn-rel/YqeW-like"/>
</dbReference>
<reference evidence="8" key="1">
    <citation type="submission" date="2017-06" db="EMBL/GenBank/DDBJ databases">
        <authorList>
            <person name="Varghese N."/>
            <person name="Submissions S."/>
        </authorList>
    </citation>
    <scope>NUCLEOTIDE SEQUENCE [LARGE SCALE GENOMIC DNA]</scope>
    <source>
        <strain evidence="8">DSM 137</strain>
    </source>
</reference>
<evidence type="ECO:0000256" key="4">
    <source>
        <dbReference type="ARBA" id="ARBA00022989"/>
    </source>
</evidence>
<keyword evidence="5 6" id="KW-0472">Membrane</keyword>
<evidence type="ECO:0000256" key="2">
    <source>
        <dbReference type="ARBA" id="ARBA00022475"/>
    </source>
</evidence>
<evidence type="ECO:0000256" key="1">
    <source>
        <dbReference type="ARBA" id="ARBA00004651"/>
    </source>
</evidence>
<dbReference type="Gene3D" id="1.20.58.220">
    <property type="entry name" value="Phosphate transport system protein phou homolog 2, domain 2"/>
    <property type="match status" value="1"/>
</dbReference>
<accession>A0A212S5Y9</accession>
<dbReference type="PANTHER" id="PTHR10010:SF46">
    <property type="entry name" value="SODIUM-DEPENDENT PHOSPHATE TRANSPORT PROTEIN 2B"/>
    <property type="match status" value="1"/>
</dbReference>
<name>A0A212S5Y9_RHOAC</name>
<keyword evidence="3 6" id="KW-0812">Transmembrane</keyword>
<proteinExistence type="predicted"/>
<evidence type="ECO:0000313" key="8">
    <source>
        <dbReference type="Proteomes" id="UP000198418"/>
    </source>
</evidence>
<evidence type="ECO:0000256" key="3">
    <source>
        <dbReference type="ARBA" id="ARBA00022692"/>
    </source>
</evidence>
<feature type="transmembrane region" description="Helical" evidence="6">
    <location>
        <begin position="98"/>
        <end position="122"/>
    </location>
</feature>
<feature type="transmembrane region" description="Helical" evidence="6">
    <location>
        <begin position="284"/>
        <end position="303"/>
    </location>
</feature>
<dbReference type="InterPro" id="IPR003841">
    <property type="entry name" value="Na/Pi_transpt"/>
</dbReference>
<evidence type="ECO:0000256" key="6">
    <source>
        <dbReference type="SAM" id="Phobius"/>
    </source>
</evidence>
<dbReference type="GO" id="GO:0044341">
    <property type="term" value="P:sodium-dependent phosphate transport"/>
    <property type="evidence" value="ECO:0007669"/>
    <property type="project" value="InterPro"/>
</dbReference>
<dbReference type="GO" id="GO:0005886">
    <property type="term" value="C:plasma membrane"/>
    <property type="evidence" value="ECO:0007669"/>
    <property type="project" value="UniProtKB-SubCell"/>
</dbReference>